<evidence type="ECO:0000313" key="1">
    <source>
        <dbReference type="EMBL" id="TDQ66889.1"/>
    </source>
</evidence>
<name>A0A4R6VS74_9HYPH</name>
<dbReference type="RefSeq" id="WP_133571547.1">
    <property type="nucleotide sequence ID" value="NZ_SNYR01000001.1"/>
</dbReference>
<protein>
    <recommendedName>
        <fullName evidence="3">Effector-binding domain-containing protein</fullName>
    </recommendedName>
</protein>
<gene>
    <name evidence="1" type="ORF">ATL17_0895</name>
</gene>
<dbReference type="Gene3D" id="3.20.80.10">
    <property type="entry name" value="Regulatory factor, effector binding domain"/>
    <property type="match status" value="1"/>
</dbReference>
<evidence type="ECO:0000313" key="2">
    <source>
        <dbReference type="Proteomes" id="UP000295391"/>
    </source>
</evidence>
<dbReference type="EMBL" id="SNYR01000001">
    <property type="protein sequence ID" value="TDQ66889.1"/>
    <property type="molecule type" value="Genomic_DNA"/>
</dbReference>
<keyword evidence="2" id="KW-1185">Reference proteome</keyword>
<dbReference type="OrthoDB" id="7914880at2"/>
<reference evidence="1 2" key="1">
    <citation type="submission" date="2019-03" db="EMBL/GenBank/DDBJ databases">
        <title>Genomic Encyclopedia of Type Strains, Phase III (KMG-III): the genomes of soil and plant-associated and newly described type strains.</title>
        <authorList>
            <person name="Whitman W."/>
        </authorList>
    </citation>
    <scope>NUCLEOTIDE SEQUENCE [LARGE SCALE GENOMIC DNA]</scope>
    <source>
        <strain evidence="1 2">CGMCC 1.7002</strain>
    </source>
</reference>
<proteinExistence type="predicted"/>
<dbReference type="AlphaFoldDB" id="A0A4R6VS74"/>
<dbReference type="Proteomes" id="UP000295391">
    <property type="component" value="Unassembled WGS sequence"/>
</dbReference>
<evidence type="ECO:0008006" key="3">
    <source>
        <dbReference type="Google" id="ProtNLM"/>
    </source>
</evidence>
<dbReference type="SUPFAM" id="SSF55136">
    <property type="entry name" value="Probable bacterial effector-binding domain"/>
    <property type="match status" value="1"/>
</dbReference>
<comment type="caution">
    <text evidence="1">The sequence shown here is derived from an EMBL/GenBank/DDBJ whole genome shotgun (WGS) entry which is preliminary data.</text>
</comment>
<dbReference type="InterPro" id="IPR011256">
    <property type="entry name" value="Reg_factor_effector_dom_sf"/>
</dbReference>
<sequence length="151" mass="16571">MKVQKIEAFKAICVVNEATISTIPEKAEQANALIADAVARFGLQVVGPTVFQYTNMSQDMSIPFTLTIALPIANAEAYEGDLTIHAYEQISAVTSHYAGPIKDLAAKGYDPMMGYIKQNGLTMIDDCREVYHRWDGPEADTNDIELQIGVE</sequence>
<accession>A0A4R6VS74</accession>
<organism evidence="1 2">
    <name type="scientific">Maritalea mobilis</name>
    <dbReference type="NCBI Taxonomy" id="483324"/>
    <lineage>
        <taxon>Bacteria</taxon>
        <taxon>Pseudomonadati</taxon>
        <taxon>Pseudomonadota</taxon>
        <taxon>Alphaproteobacteria</taxon>
        <taxon>Hyphomicrobiales</taxon>
        <taxon>Devosiaceae</taxon>
        <taxon>Maritalea</taxon>
    </lineage>
</organism>